<dbReference type="Pfam" id="PF08922">
    <property type="entry name" value="DUF1905"/>
    <property type="match status" value="1"/>
</dbReference>
<protein>
    <submittedName>
        <fullName evidence="1">DUF1905 domain-containing protein</fullName>
    </submittedName>
</protein>
<reference evidence="1" key="1">
    <citation type="submission" date="2022-08" db="EMBL/GenBank/DDBJ databases">
        <title>Genome sequencing of Nocardioides sp. STR2.</title>
        <authorList>
            <person name="So Y."/>
        </authorList>
    </citation>
    <scope>NUCLEOTIDE SEQUENCE</scope>
    <source>
        <strain evidence="1">STR2</strain>
    </source>
</reference>
<dbReference type="Gene3D" id="2.40.30.100">
    <property type="entry name" value="AF2212/PG0164-like"/>
    <property type="match status" value="1"/>
</dbReference>
<proteinExistence type="predicted"/>
<evidence type="ECO:0000313" key="2">
    <source>
        <dbReference type="Proteomes" id="UP001074726"/>
    </source>
</evidence>
<gene>
    <name evidence="1" type="ORF">NYO98_12120</name>
</gene>
<dbReference type="SUPFAM" id="SSF141694">
    <property type="entry name" value="AF2212/PG0164-like"/>
    <property type="match status" value="1"/>
</dbReference>
<dbReference type="Proteomes" id="UP001074726">
    <property type="component" value="Unassembled WGS sequence"/>
</dbReference>
<sequence>MEIEFAGEVVEWRGPAPFFFVALPPDAADLVDEVKADVVYWGVVPVRAWIGDTEFTTAMFPREDTWFLPVKAAVRRAEDLDLGQVVDVRMHVGRD</sequence>
<dbReference type="RefSeq" id="WP_268111985.1">
    <property type="nucleotide sequence ID" value="NZ_JAPPUX010000003.1"/>
</dbReference>
<accession>A0ABT4CDK7</accession>
<dbReference type="InterPro" id="IPR015018">
    <property type="entry name" value="DUF1905"/>
</dbReference>
<dbReference type="EMBL" id="JAPPUX010000003">
    <property type="protein sequence ID" value="MCY4727024.1"/>
    <property type="molecule type" value="Genomic_DNA"/>
</dbReference>
<name>A0ABT4CDK7_9ACTN</name>
<organism evidence="1 2">
    <name type="scientific">Nocardioides pini</name>
    <dbReference type="NCBI Taxonomy" id="2975053"/>
    <lineage>
        <taxon>Bacteria</taxon>
        <taxon>Bacillati</taxon>
        <taxon>Actinomycetota</taxon>
        <taxon>Actinomycetes</taxon>
        <taxon>Propionibacteriales</taxon>
        <taxon>Nocardioidaceae</taxon>
        <taxon>Nocardioides</taxon>
    </lineage>
</organism>
<comment type="caution">
    <text evidence="1">The sequence shown here is derived from an EMBL/GenBank/DDBJ whole genome shotgun (WGS) entry which is preliminary data.</text>
</comment>
<evidence type="ECO:0000313" key="1">
    <source>
        <dbReference type="EMBL" id="MCY4727024.1"/>
    </source>
</evidence>
<dbReference type="InterPro" id="IPR037079">
    <property type="entry name" value="AF2212/PG0164-like_sf"/>
</dbReference>
<keyword evidence="2" id="KW-1185">Reference proteome</keyword>